<dbReference type="Proteomes" id="UP001607302">
    <property type="component" value="Unassembled WGS sequence"/>
</dbReference>
<sequence>MCGKKKINEDNLSFSLSLLNALKESIITNVGNTLNLYSLYDYSLLVAVDMFVSNEGEKTIDGNETNRNEIRDFG</sequence>
<reference evidence="1 2" key="1">
    <citation type="journal article" date="2024" name="Ann. Entomol. Soc. Am.">
        <title>Genomic analyses of the southern and eastern yellowjacket wasps (Hymenoptera: Vespidae) reveal evolutionary signatures of social life.</title>
        <authorList>
            <person name="Catto M.A."/>
            <person name="Caine P.B."/>
            <person name="Orr S.E."/>
            <person name="Hunt B.G."/>
            <person name="Goodisman M.A.D."/>
        </authorList>
    </citation>
    <scope>NUCLEOTIDE SEQUENCE [LARGE SCALE GENOMIC DNA]</scope>
    <source>
        <strain evidence="1">233</strain>
        <tissue evidence="1">Head and thorax</tissue>
    </source>
</reference>
<evidence type="ECO:0000313" key="1">
    <source>
        <dbReference type="EMBL" id="KAL2729213.1"/>
    </source>
</evidence>
<name>A0ABD2B9I8_VESSQ</name>
<evidence type="ECO:0000313" key="2">
    <source>
        <dbReference type="Proteomes" id="UP001607302"/>
    </source>
</evidence>
<dbReference type="EMBL" id="JAUDFV010000131">
    <property type="protein sequence ID" value="KAL2729213.1"/>
    <property type="molecule type" value="Genomic_DNA"/>
</dbReference>
<keyword evidence="2" id="KW-1185">Reference proteome</keyword>
<comment type="caution">
    <text evidence="1">The sequence shown here is derived from an EMBL/GenBank/DDBJ whole genome shotgun (WGS) entry which is preliminary data.</text>
</comment>
<accession>A0ABD2B9I8</accession>
<gene>
    <name evidence="1" type="ORF">V1478_006002</name>
</gene>
<dbReference type="AlphaFoldDB" id="A0ABD2B9I8"/>
<organism evidence="1 2">
    <name type="scientific">Vespula squamosa</name>
    <name type="common">Southern yellow jacket</name>
    <name type="synonym">Wasp</name>
    <dbReference type="NCBI Taxonomy" id="30214"/>
    <lineage>
        <taxon>Eukaryota</taxon>
        <taxon>Metazoa</taxon>
        <taxon>Ecdysozoa</taxon>
        <taxon>Arthropoda</taxon>
        <taxon>Hexapoda</taxon>
        <taxon>Insecta</taxon>
        <taxon>Pterygota</taxon>
        <taxon>Neoptera</taxon>
        <taxon>Endopterygota</taxon>
        <taxon>Hymenoptera</taxon>
        <taxon>Apocrita</taxon>
        <taxon>Aculeata</taxon>
        <taxon>Vespoidea</taxon>
        <taxon>Vespidae</taxon>
        <taxon>Vespinae</taxon>
        <taxon>Vespula</taxon>
    </lineage>
</organism>
<proteinExistence type="predicted"/>
<protein>
    <submittedName>
        <fullName evidence="1">Uncharacterized protein</fullName>
    </submittedName>
</protein>